<evidence type="ECO:0000313" key="7">
    <source>
        <dbReference type="EMBL" id="MCP2167047.1"/>
    </source>
</evidence>
<feature type="transmembrane region" description="Helical" evidence="5">
    <location>
        <begin position="405"/>
        <end position="424"/>
    </location>
</feature>
<dbReference type="InterPro" id="IPR011701">
    <property type="entry name" value="MFS"/>
</dbReference>
<comment type="caution">
    <text evidence="7">The sequence shown here is derived from an EMBL/GenBank/DDBJ whole genome shotgun (WGS) entry which is preliminary data.</text>
</comment>
<reference evidence="7" key="1">
    <citation type="submission" date="2022-06" db="EMBL/GenBank/DDBJ databases">
        <title>Genomic Encyclopedia of Archaeal and Bacterial Type Strains, Phase II (KMG-II): from individual species to whole genera.</title>
        <authorList>
            <person name="Goeker M."/>
        </authorList>
    </citation>
    <scope>NUCLEOTIDE SEQUENCE</scope>
    <source>
        <strain evidence="7">DSM 43935</strain>
    </source>
</reference>
<dbReference type="GO" id="GO:0005886">
    <property type="term" value="C:plasma membrane"/>
    <property type="evidence" value="ECO:0007669"/>
    <property type="project" value="UniProtKB-SubCell"/>
</dbReference>
<dbReference type="EMBL" id="JAMTCK010000008">
    <property type="protein sequence ID" value="MCP2167047.1"/>
    <property type="molecule type" value="Genomic_DNA"/>
</dbReference>
<gene>
    <name evidence="7" type="ORF">LX83_003919</name>
</gene>
<evidence type="ECO:0000256" key="3">
    <source>
        <dbReference type="ARBA" id="ARBA00022989"/>
    </source>
</evidence>
<dbReference type="PANTHER" id="PTHR23501:SF154">
    <property type="entry name" value="MULTIDRUG-EFFLUX TRANSPORTER RV1634-RELATED"/>
    <property type="match status" value="1"/>
</dbReference>
<comment type="subcellular location">
    <subcellularLocation>
        <location evidence="1">Cell membrane</location>
        <topology evidence="1">Multi-pass membrane protein</topology>
    </subcellularLocation>
</comment>
<feature type="transmembrane region" description="Helical" evidence="5">
    <location>
        <begin position="141"/>
        <end position="164"/>
    </location>
</feature>
<organism evidence="7 8">
    <name type="scientific">Goodfellowiella coeruleoviolacea</name>
    <dbReference type="NCBI Taxonomy" id="334858"/>
    <lineage>
        <taxon>Bacteria</taxon>
        <taxon>Bacillati</taxon>
        <taxon>Actinomycetota</taxon>
        <taxon>Actinomycetes</taxon>
        <taxon>Pseudonocardiales</taxon>
        <taxon>Pseudonocardiaceae</taxon>
        <taxon>Goodfellowiella</taxon>
    </lineage>
</organism>
<evidence type="ECO:0000256" key="5">
    <source>
        <dbReference type="SAM" id="Phobius"/>
    </source>
</evidence>
<evidence type="ECO:0000256" key="2">
    <source>
        <dbReference type="ARBA" id="ARBA00022692"/>
    </source>
</evidence>
<keyword evidence="3 5" id="KW-1133">Transmembrane helix</keyword>
<dbReference type="PANTHER" id="PTHR23501">
    <property type="entry name" value="MAJOR FACILITATOR SUPERFAMILY"/>
    <property type="match status" value="1"/>
</dbReference>
<feature type="transmembrane region" description="Helical" evidence="5">
    <location>
        <begin position="430"/>
        <end position="450"/>
    </location>
</feature>
<dbReference type="AlphaFoldDB" id="A0AAE3KHM8"/>
<evidence type="ECO:0000259" key="6">
    <source>
        <dbReference type="PROSITE" id="PS50850"/>
    </source>
</evidence>
<dbReference type="InterPro" id="IPR020846">
    <property type="entry name" value="MFS_dom"/>
</dbReference>
<keyword evidence="4 5" id="KW-0472">Membrane</keyword>
<dbReference type="SUPFAM" id="SSF103473">
    <property type="entry name" value="MFS general substrate transporter"/>
    <property type="match status" value="1"/>
</dbReference>
<feature type="transmembrane region" description="Helical" evidence="5">
    <location>
        <begin position="268"/>
        <end position="289"/>
    </location>
</feature>
<feature type="domain" description="Major facilitator superfamily (MFS) profile" evidence="6">
    <location>
        <begin position="19"/>
        <end position="454"/>
    </location>
</feature>
<feature type="transmembrane region" description="Helical" evidence="5">
    <location>
        <begin position="301"/>
        <end position="321"/>
    </location>
</feature>
<keyword evidence="8" id="KW-1185">Reference proteome</keyword>
<protein>
    <submittedName>
        <fullName evidence="7">Arabinose efflux permease, MFS family</fullName>
    </submittedName>
</protein>
<dbReference type="InterPro" id="IPR036259">
    <property type="entry name" value="MFS_trans_sf"/>
</dbReference>
<feature type="transmembrane region" description="Helical" evidence="5">
    <location>
        <begin position="236"/>
        <end position="256"/>
    </location>
</feature>
<evidence type="ECO:0000313" key="8">
    <source>
        <dbReference type="Proteomes" id="UP001206128"/>
    </source>
</evidence>
<dbReference type="Gene3D" id="1.20.1250.20">
    <property type="entry name" value="MFS general substrate transporter like domains"/>
    <property type="match status" value="1"/>
</dbReference>
<sequence>MTATTTPTSPLWAPDRRATTTGILLLVTLVAFENMGVGTAMPRIVADLRADSLYSWPFTAFLAASVVGTVLSGRVCDRRGPTLPMLVAPALFCVGLVVAGLAGSMPALLAGRVLQGLGCGVQMVAVSVLIASVYPTRDRPAVFGAISAAWVVPSLIGPTLAGLVTEHLSWRLVFLGLAPLVLVGVLLLVPLLRGLTPTRPDPADTGAAPRRGLPLAALAAAVGLSALTWAGEHPSLGSLALGAAGLVALAPALRRLLPRGTLLARPGLPVVVLSRALLGGAFFAAQAYLPLTLTAVHGLSPALAGVPLTVGSLGWSAASWWQARKPDLPRQTLLWIGLLFLVAGLALVTFVAPTWGPIWLVYPAWVLAGAGMGLGTSAISVLVLHLSEPAQRGFNSAAMQLSEMLGQTLFIGLGGVLLAGLATAGAPTPAVLILDLAMAAVAALGAVLVATRATP</sequence>
<evidence type="ECO:0000256" key="1">
    <source>
        <dbReference type="ARBA" id="ARBA00004651"/>
    </source>
</evidence>
<keyword evidence="2 5" id="KW-0812">Transmembrane</keyword>
<dbReference type="Proteomes" id="UP001206128">
    <property type="component" value="Unassembled WGS sequence"/>
</dbReference>
<dbReference type="PROSITE" id="PS50850">
    <property type="entry name" value="MFS"/>
    <property type="match status" value="1"/>
</dbReference>
<feature type="transmembrane region" description="Helical" evidence="5">
    <location>
        <begin position="21"/>
        <end position="41"/>
    </location>
</feature>
<dbReference type="RefSeq" id="WP_253773493.1">
    <property type="nucleotide sequence ID" value="NZ_JAMTCK010000008.1"/>
</dbReference>
<dbReference type="GO" id="GO:0022857">
    <property type="term" value="F:transmembrane transporter activity"/>
    <property type="evidence" value="ECO:0007669"/>
    <property type="project" value="InterPro"/>
</dbReference>
<feature type="transmembrane region" description="Helical" evidence="5">
    <location>
        <begin position="53"/>
        <end position="71"/>
    </location>
</feature>
<feature type="transmembrane region" description="Helical" evidence="5">
    <location>
        <begin position="114"/>
        <end position="134"/>
    </location>
</feature>
<accession>A0AAE3KHM8</accession>
<feature type="transmembrane region" description="Helical" evidence="5">
    <location>
        <begin position="333"/>
        <end position="356"/>
    </location>
</feature>
<dbReference type="Pfam" id="PF07690">
    <property type="entry name" value="MFS_1"/>
    <property type="match status" value="1"/>
</dbReference>
<name>A0AAE3KHM8_9PSEU</name>
<feature type="transmembrane region" description="Helical" evidence="5">
    <location>
        <begin position="83"/>
        <end position="102"/>
    </location>
</feature>
<feature type="transmembrane region" description="Helical" evidence="5">
    <location>
        <begin position="213"/>
        <end position="230"/>
    </location>
</feature>
<proteinExistence type="predicted"/>
<feature type="transmembrane region" description="Helical" evidence="5">
    <location>
        <begin position="362"/>
        <end position="384"/>
    </location>
</feature>
<evidence type="ECO:0000256" key="4">
    <source>
        <dbReference type="ARBA" id="ARBA00023136"/>
    </source>
</evidence>
<feature type="transmembrane region" description="Helical" evidence="5">
    <location>
        <begin position="170"/>
        <end position="192"/>
    </location>
</feature>